<dbReference type="PROSITE" id="PS50889">
    <property type="entry name" value="S4"/>
    <property type="match status" value="1"/>
</dbReference>
<organism evidence="3 4">
    <name type="scientific">Marinilactibacillus psychrotolerans</name>
    <dbReference type="NCBI Taxonomy" id="191770"/>
    <lineage>
        <taxon>Bacteria</taxon>
        <taxon>Bacillati</taxon>
        <taxon>Bacillota</taxon>
        <taxon>Bacilli</taxon>
        <taxon>Lactobacillales</taxon>
        <taxon>Carnobacteriaceae</taxon>
        <taxon>Marinilactibacillus</taxon>
    </lineage>
</organism>
<name>A0A5R9C4D4_9LACT</name>
<dbReference type="GO" id="GO:0003723">
    <property type="term" value="F:RNA binding"/>
    <property type="evidence" value="ECO:0007669"/>
    <property type="project" value="UniProtKB-KW"/>
</dbReference>
<dbReference type="Gene3D" id="3.30.1370.160">
    <property type="match status" value="1"/>
</dbReference>
<dbReference type="SUPFAM" id="SSF55174">
    <property type="entry name" value="Alpha-L RNA-binding motif"/>
    <property type="match status" value="1"/>
</dbReference>
<dbReference type="STRING" id="191770.SAMN04488013_101121"/>
<protein>
    <submittedName>
        <fullName evidence="3">RNA-binding protein</fullName>
    </submittedName>
</protein>
<dbReference type="Pfam" id="PF01479">
    <property type="entry name" value="S4"/>
    <property type="match status" value="1"/>
</dbReference>
<evidence type="ECO:0000256" key="1">
    <source>
        <dbReference type="PROSITE-ProRule" id="PRU00182"/>
    </source>
</evidence>
<evidence type="ECO:0000313" key="4">
    <source>
        <dbReference type="Proteomes" id="UP000307201"/>
    </source>
</evidence>
<dbReference type="InterPro" id="IPR002942">
    <property type="entry name" value="S4_RNA-bd"/>
</dbReference>
<feature type="domain" description="RNA-binding S4" evidence="2">
    <location>
        <begin position="183"/>
        <end position="240"/>
    </location>
</feature>
<sequence>MMDNVYQHFRKDEQLFIDSVVDWVRQVEEQYTPYLSPFLDPRQQFIVESIAGQNSEITLHSFGGYEDAERKKIFLAPSYFEPEQNEYAITICEINYPVKFATLSHGNILGSLTGSGINRGNLGDIITDGENWQVFVDKPMMPFLLSQIDSIGKIKVHLEEKMYTDIILPKDKWENRSIIVSSLRIDVVLASAFNLSRQKSKELIASNKVKVNWNETSRPDTTLGIFDVISIRGFGRLKLKSIEGKTRKEKIRLELDVLDRNQ</sequence>
<reference evidence="3 4" key="1">
    <citation type="submission" date="2019-05" db="EMBL/GenBank/DDBJ databases">
        <title>The metagenome of a microbial culture collection derived from dairy environment covers the genomic content of the human microbiome.</title>
        <authorList>
            <person name="Roder T."/>
            <person name="Wuthrich D."/>
            <person name="Sattari Z."/>
            <person name="Von Ah U."/>
            <person name="Bar C."/>
            <person name="Ronchi F."/>
            <person name="Macpherson A.J."/>
            <person name="Ganal-Vonarburg S.C."/>
            <person name="Bruggmann R."/>
            <person name="Vergeres G."/>
        </authorList>
    </citation>
    <scope>NUCLEOTIDE SEQUENCE [LARGE SCALE GENOMIC DNA]</scope>
    <source>
        <strain evidence="3 4">FAM 24235</strain>
    </source>
</reference>
<dbReference type="Pfam" id="PF17774">
    <property type="entry name" value="YlmH_RBD"/>
    <property type="match status" value="1"/>
</dbReference>
<dbReference type="InterPro" id="IPR040591">
    <property type="entry name" value="RqcP2_RBD"/>
</dbReference>
<dbReference type="InterPro" id="IPR012677">
    <property type="entry name" value="Nucleotide-bd_a/b_plait_sf"/>
</dbReference>
<dbReference type="Gene3D" id="3.30.70.330">
    <property type="match status" value="1"/>
</dbReference>
<dbReference type="AlphaFoldDB" id="A0A5R9C4D4"/>
<keyword evidence="1" id="KW-0694">RNA-binding</keyword>
<evidence type="ECO:0000259" key="2">
    <source>
        <dbReference type="SMART" id="SM00363"/>
    </source>
</evidence>
<dbReference type="InterPro" id="IPR048443">
    <property type="entry name" value="RqcP2_N"/>
</dbReference>
<dbReference type="EMBL" id="VBTE01000014">
    <property type="protein sequence ID" value="TLQ07717.1"/>
    <property type="molecule type" value="Genomic_DNA"/>
</dbReference>
<dbReference type="Pfam" id="PF21278">
    <property type="entry name" value="YlmH_1st"/>
    <property type="match status" value="1"/>
</dbReference>
<accession>A0A5R9C4D4</accession>
<dbReference type="OrthoDB" id="9812787at2"/>
<proteinExistence type="predicted"/>
<gene>
    <name evidence="3" type="ORF">FEZ48_06035</name>
</gene>
<dbReference type="InterPro" id="IPR036986">
    <property type="entry name" value="S4_RNA-bd_sf"/>
</dbReference>
<dbReference type="SMART" id="SM00363">
    <property type="entry name" value="S4"/>
    <property type="match status" value="1"/>
</dbReference>
<evidence type="ECO:0000313" key="3">
    <source>
        <dbReference type="EMBL" id="TLQ07717.1"/>
    </source>
</evidence>
<dbReference type="CDD" id="cd00165">
    <property type="entry name" value="S4"/>
    <property type="match status" value="1"/>
</dbReference>
<dbReference type="Proteomes" id="UP000307201">
    <property type="component" value="Unassembled WGS sequence"/>
</dbReference>
<comment type="caution">
    <text evidence="3">The sequence shown here is derived from an EMBL/GenBank/DDBJ whole genome shotgun (WGS) entry which is preliminary data.</text>
</comment>
<dbReference type="Gene3D" id="3.10.290.10">
    <property type="entry name" value="RNA-binding S4 domain"/>
    <property type="match status" value="1"/>
</dbReference>
<dbReference type="PANTHER" id="PTHR13633">
    <property type="entry name" value="MITOCHONDRIAL TRANSCRIPTION RESCUE FACTOR 1"/>
    <property type="match status" value="1"/>
</dbReference>
<dbReference type="PANTHER" id="PTHR13633:SF3">
    <property type="entry name" value="MITOCHONDRIAL TRANSCRIPTION RESCUE FACTOR 1"/>
    <property type="match status" value="1"/>
</dbReference>